<proteinExistence type="predicted"/>
<feature type="region of interest" description="Disordered" evidence="1">
    <location>
        <begin position="33"/>
        <end position="62"/>
    </location>
</feature>
<organism evidence="2 3">
    <name type="scientific">Actinidia rufa</name>
    <dbReference type="NCBI Taxonomy" id="165716"/>
    <lineage>
        <taxon>Eukaryota</taxon>
        <taxon>Viridiplantae</taxon>
        <taxon>Streptophyta</taxon>
        <taxon>Embryophyta</taxon>
        <taxon>Tracheophyta</taxon>
        <taxon>Spermatophyta</taxon>
        <taxon>Magnoliopsida</taxon>
        <taxon>eudicotyledons</taxon>
        <taxon>Gunneridae</taxon>
        <taxon>Pentapetalae</taxon>
        <taxon>asterids</taxon>
        <taxon>Ericales</taxon>
        <taxon>Actinidiaceae</taxon>
        <taxon>Actinidia</taxon>
    </lineage>
</organism>
<dbReference type="OrthoDB" id="671678at2759"/>
<reference evidence="2 3" key="1">
    <citation type="submission" date="2019-07" db="EMBL/GenBank/DDBJ databases">
        <title>De Novo Assembly of kiwifruit Actinidia rufa.</title>
        <authorList>
            <person name="Sugita-Konishi S."/>
            <person name="Sato K."/>
            <person name="Mori E."/>
            <person name="Abe Y."/>
            <person name="Kisaki G."/>
            <person name="Hamano K."/>
            <person name="Suezawa K."/>
            <person name="Otani M."/>
            <person name="Fukuda T."/>
            <person name="Manabe T."/>
            <person name="Gomi K."/>
            <person name="Tabuchi M."/>
            <person name="Akimitsu K."/>
            <person name="Kataoka I."/>
        </authorList>
    </citation>
    <scope>NUCLEOTIDE SEQUENCE [LARGE SCALE GENOMIC DNA]</scope>
    <source>
        <strain evidence="3">cv. Fuchu</strain>
    </source>
</reference>
<keyword evidence="3" id="KW-1185">Reference proteome</keyword>
<protein>
    <submittedName>
        <fullName evidence="2">Uncharacterized protein</fullName>
    </submittedName>
</protein>
<dbReference type="EMBL" id="BJWL01000014">
    <property type="protein sequence ID" value="GFZ01026.1"/>
    <property type="molecule type" value="Genomic_DNA"/>
</dbReference>
<comment type="caution">
    <text evidence="2">The sequence shown here is derived from an EMBL/GenBank/DDBJ whole genome shotgun (WGS) entry which is preliminary data.</text>
</comment>
<evidence type="ECO:0000313" key="2">
    <source>
        <dbReference type="EMBL" id="GFZ01026.1"/>
    </source>
</evidence>
<name>A0A7J0FQN3_9ERIC</name>
<accession>A0A7J0FQN3</accession>
<evidence type="ECO:0000256" key="1">
    <source>
        <dbReference type="SAM" id="MobiDB-lite"/>
    </source>
</evidence>
<dbReference type="AlphaFoldDB" id="A0A7J0FQN3"/>
<gene>
    <name evidence="2" type="ORF">Acr_14g0006610</name>
</gene>
<sequence length="357" mass="40234">MSGNINITDLENTFPYWISNHLGERSYMDTAVTQYPTSPRDDSSRNEGSPSIDTRPPPERETNIMTQGKLDRLWESCSFPARIQIRLPEVDETIMSTCPSEEAFYEATFQAGMRLPIHPTLKRILAYYNTFALDSGKMVSNVGDNVEKKSASNEAHVAADEDESCLSRAMSKNMDMKKLAQLAKAKGEPKRTPREGTSSIPRVVLGLEASTMDNLGVAEKLLQGVILPVDKKTVSRLDLDMATTRFLLFLIQVITSIQIMLRAKEVLRRLKEEHDVSLKRHEKDMAEIRRKDALAKTSVIDEFKSLDEYMKVVEGAASSYFGEGFDLCKKQIGILHPNLDIQDLQIDPDLVDEDEEK</sequence>
<evidence type="ECO:0000313" key="3">
    <source>
        <dbReference type="Proteomes" id="UP000585474"/>
    </source>
</evidence>
<dbReference type="Proteomes" id="UP000585474">
    <property type="component" value="Unassembled WGS sequence"/>
</dbReference>